<dbReference type="AlphaFoldDB" id="A0A4P8ELZ3"/>
<dbReference type="EMBL" id="CP039965">
    <property type="protein sequence ID" value="QCO58039.1"/>
    <property type="molecule type" value="Genomic_DNA"/>
</dbReference>
<geneLocation type="plasmid" evidence="2 3">
    <name>unnamed1</name>
</geneLocation>
<dbReference type="OrthoDB" id="9798693at2"/>
<gene>
    <name evidence="2" type="ORF">EOK75_17515</name>
</gene>
<dbReference type="Proteomes" id="UP000298631">
    <property type="component" value="Plasmid unnamed1"/>
</dbReference>
<evidence type="ECO:0000313" key="2">
    <source>
        <dbReference type="EMBL" id="QCO58039.1"/>
    </source>
</evidence>
<protein>
    <submittedName>
        <fullName evidence="2">Esterase-like activity of phytase family protein</fullName>
    </submittedName>
</protein>
<feature type="domain" description="Phytase-like" evidence="1">
    <location>
        <begin position="29"/>
        <end position="269"/>
    </location>
</feature>
<keyword evidence="3" id="KW-1185">Reference proteome</keyword>
<evidence type="ECO:0000259" key="1">
    <source>
        <dbReference type="Pfam" id="PF13449"/>
    </source>
</evidence>
<proteinExistence type="predicted"/>
<organism evidence="2 3">
    <name type="scientific">Pseudorhodobacter turbinis</name>
    <dbReference type="NCBI Taxonomy" id="2500533"/>
    <lineage>
        <taxon>Bacteria</taxon>
        <taxon>Pseudomonadati</taxon>
        <taxon>Pseudomonadota</taxon>
        <taxon>Alphaproteobacteria</taxon>
        <taxon>Rhodobacterales</taxon>
        <taxon>Paracoccaceae</taxon>
        <taxon>Pseudorhodobacter</taxon>
    </lineage>
</organism>
<reference evidence="2 3" key="1">
    <citation type="submission" date="2019-05" db="EMBL/GenBank/DDBJ databases">
        <title>Pseudorhodobacter turbinis sp. nov., isolated from the gut of the Korean turban shell.</title>
        <authorList>
            <person name="Jeong Y.-S."/>
            <person name="Kang W.-R."/>
            <person name="Bae J.-W."/>
        </authorList>
    </citation>
    <scope>NUCLEOTIDE SEQUENCE [LARGE SCALE GENOMIC DNA]</scope>
    <source>
        <strain evidence="2 3">S12M18</strain>
        <plasmid evidence="2 3">unnamed1</plasmid>
    </source>
</reference>
<sequence>MLALGGSAAPKRPPGFIATYVWQSDDPKHGGFSGIEISADGLDFTVISDRAGWTKGRITRDAQGNVTAMHAAPVAPLRDVNDAQLTGQRADTEGMARGPNGQTYISFEGHAFARIMIFDDLTGPGRDLPRPPEFATLRNNGGLEALAIDADGALYTLPESPRGGGPLPLYRYADGRWSQTLHLPRTKGFDPVGADFGPDGRFYLLERGFHGLFGFSSRVRSFALNSDGFHDARIEMQSPAGTYDNLEALAAWRDAKGDIRLTMMSDDNFFWPQRTEVVEYRVIP</sequence>
<accession>A0A4P8ELZ3</accession>
<evidence type="ECO:0000313" key="3">
    <source>
        <dbReference type="Proteomes" id="UP000298631"/>
    </source>
</evidence>
<dbReference type="Pfam" id="PF13449">
    <property type="entry name" value="Phytase-like"/>
    <property type="match status" value="1"/>
</dbReference>
<dbReference type="SUPFAM" id="SSF63829">
    <property type="entry name" value="Calcium-dependent phosphotriesterase"/>
    <property type="match status" value="1"/>
</dbReference>
<dbReference type="PIRSF" id="PIRSF031900">
    <property type="entry name" value="UCP031900"/>
    <property type="match status" value="1"/>
</dbReference>
<dbReference type="InterPro" id="IPR014567">
    <property type="entry name" value="UCP031900"/>
</dbReference>
<name>A0A4P8ELZ3_9RHOB</name>
<keyword evidence="2" id="KW-0614">Plasmid</keyword>
<dbReference type="InterPro" id="IPR027372">
    <property type="entry name" value="Phytase-like_dom"/>
</dbReference>
<dbReference type="KEGG" id="pseb:EOK75_17515"/>